<dbReference type="Gene3D" id="1.10.10.10">
    <property type="entry name" value="Winged helix-like DNA-binding domain superfamily/Winged helix DNA-binding domain"/>
    <property type="match status" value="1"/>
</dbReference>
<dbReference type="Pfam" id="PF08281">
    <property type="entry name" value="Sigma70_r4_2"/>
    <property type="match status" value="1"/>
</dbReference>
<evidence type="ECO:0000256" key="2">
    <source>
        <dbReference type="ARBA" id="ARBA00023015"/>
    </source>
</evidence>
<dbReference type="NCBIfam" id="TIGR02937">
    <property type="entry name" value="sigma70-ECF"/>
    <property type="match status" value="1"/>
</dbReference>
<comment type="similarity">
    <text evidence="1">Belongs to the sigma-70 factor family. ECF subfamily.</text>
</comment>
<dbReference type="InterPro" id="IPR013325">
    <property type="entry name" value="RNA_pol_sigma_r2"/>
</dbReference>
<evidence type="ECO:0000256" key="1">
    <source>
        <dbReference type="ARBA" id="ARBA00010641"/>
    </source>
</evidence>
<dbReference type="InterPro" id="IPR039425">
    <property type="entry name" value="RNA_pol_sigma-70-like"/>
</dbReference>
<name>A0ABN6EG14_9BACT</name>
<evidence type="ECO:0000256" key="4">
    <source>
        <dbReference type="ARBA" id="ARBA00023163"/>
    </source>
</evidence>
<dbReference type="SUPFAM" id="SSF88659">
    <property type="entry name" value="Sigma3 and sigma4 domains of RNA polymerase sigma factors"/>
    <property type="match status" value="1"/>
</dbReference>
<keyword evidence="2" id="KW-0805">Transcription regulation</keyword>
<keyword evidence="4" id="KW-0804">Transcription</keyword>
<dbReference type="Pfam" id="PF04542">
    <property type="entry name" value="Sigma70_r2"/>
    <property type="match status" value="1"/>
</dbReference>
<evidence type="ECO:0000313" key="8">
    <source>
        <dbReference type="Proteomes" id="UP001319045"/>
    </source>
</evidence>
<dbReference type="RefSeq" id="WP_207154489.1">
    <property type="nucleotide sequence ID" value="NZ_AP024484.1"/>
</dbReference>
<accession>A0ABN6EG14</accession>
<dbReference type="InterPro" id="IPR013324">
    <property type="entry name" value="RNA_pol_sigma_r3/r4-like"/>
</dbReference>
<feature type="domain" description="RNA polymerase sigma factor 70 region 4 type 2" evidence="6">
    <location>
        <begin position="115"/>
        <end position="165"/>
    </location>
</feature>
<sequence length="175" mass="20465">MKDTNAEFSIIAEYYSQHYEELKAFVAKRLLYSETAEDIVQNVFLKLMSIDSMVTPVTLPSLVYTTARNLIYDYWRHRKYVDEYEHYVKHSGGMFVGVSSDNPMSVYSVNEINEILEHGITSLSEHQQKIYRLNIYNGMKVSEISQTLDMNYKSVEHRLGSARKEVREYIRKALA</sequence>
<feature type="domain" description="RNA polymerase sigma-70 region 2" evidence="5">
    <location>
        <begin position="15"/>
        <end position="79"/>
    </location>
</feature>
<organism evidence="7 8">
    <name type="scientific">Prevotella herbatica</name>
    <dbReference type="NCBI Taxonomy" id="2801997"/>
    <lineage>
        <taxon>Bacteria</taxon>
        <taxon>Pseudomonadati</taxon>
        <taxon>Bacteroidota</taxon>
        <taxon>Bacteroidia</taxon>
        <taxon>Bacteroidales</taxon>
        <taxon>Prevotellaceae</taxon>
        <taxon>Prevotella</taxon>
    </lineage>
</organism>
<keyword evidence="3" id="KW-0731">Sigma factor</keyword>
<evidence type="ECO:0000259" key="6">
    <source>
        <dbReference type="Pfam" id="PF08281"/>
    </source>
</evidence>
<proteinExistence type="inferred from homology"/>
<evidence type="ECO:0000313" key="7">
    <source>
        <dbReference type="EMBL" id="BCS84304.1"/>
    </source>
</evidence>
<keyword evidence="8" id="KW-1185">Reference proteome</keyword>
<reference evidence="7 8" key="1">
    <citation type="journal article" date="2022" name="Int. J. Syst. Evol. Microbiol.">
        <title>Prevotella herbatica sp. nov., a plant polysaccharide-decomposing anaerobic bacterium isolated from a methanogenic reactor.</title>
        <authorList>
            <person name="Uek A."/>
            <person name="Tonouchi A."/>
            <person name="Kaku N."/>
            <person name="Ueki K."/>
        </authorList>
    </citation>
    <scope>NUCLEOTIDE SEQUENCE [LARGE SCALE GENOMIC DNA]</scope>
    <source>
        <strain evidence="7 8">WR041</strain>
    </source>
</reference>
<dbReference type="Proteomes" id="UP001319045">
    <property type="component" value="Chromosome"/>
</dbReference>
<dbReference type="InterPro" id="IPR036388">
    <property type="entry name" value="WH-like_DNA-bd_sf"/>
</dbReference>
<dbReference type="InterPro" id="IPR014284">
    <property type="entry name" value="RNA_pol_sigma-70_dom"/>
</dbReference>
<dbReference type="EMBL" id="AP024484">
    <property type="protein sequence ID" value="BCS84304.1"/>
    <property type="molecule type" value="Genomic_DNA"/>
</dbReference>
<dbReference type="PANTHER" id="PTHR43133:SF46">
    <property type="entry name" value="RNA POLYMERASE SIGMA-70 FACTOR ECF SUBFAMILY"/>
    <property type="match status" value="1"/>
</dbReference>
<dbReference type="InterPro" id="IPR007627">
    <property type="entry name" value="RNA_pol_sigma70_r2"/>
</dbReference>
<dbReference type="Gene3D" id="1.10.1740.10">
    <property type="match status" value="1"/>
</dbReference>
<dbReference type="SUPFAM" id="SSF88946">
    <property type="entry name" value="Sigma2 domain of RNA polymerase sigma factors"/>
    <property type="match status" value="1"/>
</dbReference>
<evidence type="ECO:0008006" key="9">
    <source>
        <dbReference type="Google" id="ProtNLM"/>
    </source>
</evidence>
<protein>
    <recommendedName>
        <fullName evidence="9">RNA polymerase</fullName>
    </recommendedName>
</protein>
<gene>
    <name evidence="7" type="ORF">prwr041_01970</name>
</gene>
<dbReference type="InterPro" id="IPR013249">
    <property type="entry name" value="RNA_pol_sigma70_r4_t2"/>
</dbReference>
<dbReference type="PANTHER" id="PTHR43133">
    <property type="entry name" value="RNA POLYMERASE ECF-TYPE SIGMA FACTO"/>
    <property type="match status" value="1"/>
</dbReference>
<evidence type="ECO:0000256" key="3">
    <source>
        <dbReference type="ARBA" id="ARBA00023082"/>
    </source>
</evidence>
<evidence type="ECO:0000259" key="5">
    <source>
        <dbReference type="Pfam" id="PF04542"/>
    </source>
</evidence>